<feature type="compositionally biased region" description="Polar residues" evidence="9">
    <location>
        <begin position="482"/>
        <end position="495"/>
    </location>
</feature>
<comment type="function">
    <text evidence="8">May be involved in modulation of pathogen defense and leaf cell death.</text>
</comment>
<keyword evidence="8" id="KW-0112">Calmodulin-binding</keyword>
<feature type="transmembrane region" description="Helical" evidence="10">
    <location>
        <begin position="359"/>
        <end position="383"/>
    </location>
</feature>
<dbReference type="AlphaFoldDB" id="A0A7J7DEJ4"/>
<dbReference type="OrthoDB" id="1388414at2759"/>
<protein>
    <recommendedName>
        <fullName evidence="8">MLO-like protein</fullName>
    </recommendedName>
</protein>
<proteinExistence type="inferred from homology"/>
<evidence type="ECO:0000256" key="7">
    <source>
        <dbReference type="ARBA" id="ARBA00023265"/>
    </source>
</evidence>
<dbReference type="Pfam" id="PF03094">
    <property type="entry name" value="Mlo"/>
    <property type="match status" value="1"/>
</dbReference>
<keyword evidence="12" id="KW-1185">Reference proteome</keyword>
<keyword evidence="4 8" id="KW-0611">Plant defense</keyword>
<dbReference type="GO" id="GO:0006952">
    <property type="term" value="P:defense response"/>
    <property type="evidence" value="ECO:0007669"/>
    <property type="project" value="UniProtKB-KW"/>
</dbReference>
<organism evidence="11 12">
    <name type="scientific">Tripterygium wilfordii</name>
    <name type="common">Thunder God vine</name>
    <dbReference type="NCBI Taxonomy" id="458696"/>
    <lineage>
        <taxon>Eukaryota</taxon>
        <taxon>Viridiplantae</taxon>
        <taxon>Streptophyta</taxon>
        <taxon>Embryophyta</taxon>
        <taxon>Tracheophyta</taxon>
        <taxon>Spermatophyta</taxon>
        <taxon>Magnoliopsida</taxon>
        <taxon>eudicotyledons</taxon>
        <taxon>Gunneridae</taxon>
        <taxon>Pentapetalae</taxon>
        <taxon>rosids</taxon>
        <taxon>fabids</taxon>
        <taxon>Celastrales</taxon>
        <taxon>Celastraceae</taxon>
        <taxon>Tripterygium</taxon>
    </lineage>
</organism>
<dbReference type="Proteomes" id="UP000593562">
    <property type="component" value="Unassembled WGS sequence"/>
</dbReference>
<name>A0A7J7DEJ4_TRIWF</name>
<feature type="transmembrane region" description="Helical" evidence="10">
    <location>
        <begin position="395"/>
        <end position="419"/>
    </location>
</feature>
<evidence type="ECO:0000256" key="3">
    <source>
        <dbReference type="ARBA" id="ARBA00022692"/>
    </source>
</evidence>
<evidence type="ECO:0000256" key="1">
    <source>
        <dbReference type="ARBA" id="ARBA00004141"/>
    </source>
</evidence>
<feature type="transmembrane region" description="Helical" evidence="10">
    <location>
        <begin position="271"/>
        <end position="290"/>
    </location>
</feature>
<comment type="caution">
    <text evidence="11">The sequence shown here is derived from an EMBL/GenBank/DDBJ whole genome shotgun (WGS) entry which is preliminary data.</text>
</comment>
<evidence type="ECO:0000256" key="2">
    <source>
        <dbReference type="ARBA" id="ARBA00006574"/>
    </source>
</evidence>
<feature type="transmembrane region" description="Helical" evidence="10">
    <location>
        <begin position="61"/>
        <end position="83"/>
    </location>
</feature>
<keyword evidence="7 8" id="KW-0568">Pathogenesis-related protein</keyword>
<keyword evidence="5 8" id="KW-1133">Transmembrane helix</keyword>
<evidence type="ECO:0000256" key="9">
    <source>
        <dbReference type="SAM" id="MobiDB-lite"/>
    </source>
</evidence>
<evidence type="ECO:0000313" key="12">
    <source>
        <dbReference type="Proteomes" id="UP000593562"/>
    </source>
</evidence>
<keyword evidence="6 8" id="KW-0472">Membrane</keyword>
<feature type="compositionally biased region" description="Low complexity" evidence="9">
    <location>
        <begin position="454"/>
        <end position="478"/>
    </location>
</feature>
<feature type="transmembrane region" description="Helical" evidence="10">
    <location>
        <begin position="296"/>
        <end position="314"/>
    </location>
</feature>
<comment type="domain">
    <text evidence="8">The C-terminus contains a calmodulin-binding domain, which binds calmodulin in a calcium-dependent fashion.</text>
</comment>
<dbReference type="InterPro" id="IPR004326">
    <property type="entry name" value="Mlo"/>
</dbReference>
<dbReference type="PANTHER" id="PTHR31942:SF89">
    <property type="entry name" value="MLO-LIKE PROTEIN 3"/>
    <property type="match status" value="1"/>
</dbReference>
<reference evidence="11 12" key="1">
    <citation type="journal article" date="2020" name="Nat. Commun.">
        <title>Genome of Tripterygium wilfordii and identification of cytochrome P450 involved in triptolide biosynthesis.</title>
        <authorList>
            <person name="Tu L."/>
            <person name="Su P."/>
            <person name="Zhang Z."/>
            <person name="Gao L."/>
            <person name="Wang J."/>
            <person name="Hu T."/>
            <person name="Zhou J."/>
            <person name="Zhang Y."/>
            <person name="Zhao Y."/>
            <person name="Liu Y."/>
            <person name="Song Y."/>
            <person name="Tong Y."/>
            <person name="Lu Y."/>
            <person name="Yang J."/>
            <person name="Xu C."/>
            <person name="Jia M."/>
            <person name="Peters R.J."/>
            <person name="Huang L."/>
            <person name="Gao W."/>
        </authorList>
    </citation>
    <scope>NUCLEOTIDE SEQUENCE [LARGE SCALE GENOMIC DNA]</scope>
    <source>
        <strain evidence="12">cv. XIE 37</strain>
        <tissue evidence="11">Leaf</tissue>
    </source>
</reference>
<evidence type="ECO:0000256" key="8">
    <source>
        <dbReference type="RuleBase" id="RU280816"/>
    </source>
</evidence>
<comment type="subcellular location">
    <subcellularLocation>
        <location evidence="1 8">Membrane</location>
        <topology evidence="1 8">Multi-pass membrane protein</topology>
    </subcellularLocation>
</comment>
<accession>A0A7J7DEJ4</accession>
<evidence type="ECO:0000256" key="4">
    <source>
        <dbReference type="ARBA" id="ARBA00022821"/>
    </source>
</evidence>
<feature type="compositionally biased region" description="Basic residues" evidence="9">
    <location>
        <begin position="443"/>
        <end position="453"/>
    </location>
</feature>
<comment type="similarity">
    <text evidence="2 8">Belongs to the MLO family.</text>
</comment>
<evidence type="ECO:0000256" key="6">
    <source>
        <dbReference type="ARBA" id="ARBA00023136"/>
    </source>
</evidence>
<feature type="region of interest" description="Disordered" evidence="9">
    <location>
        <begin position="443"/>
        <end position="495"/>
    </location>
</feature>
<dbReference type="PANTHER" id="PTHR31942">
    <property type="entry name" value="MLO-LIKE PROTEIN 1"/>
    <property type="match status" value="1"/>
</dbReference>
<gene>
    <name evidence="8" type="primary">MLO</name>
    <name evidence="11" type="ORF">HS088_TW07G00266</name>
</gene>
<evidence type="ECO:0000256" key="5">
    <source>
        <dbReference type="ARBA" id="ARBA00022989"/>
    </source>
</evidence>
<evidence type="ECO:0000256" key="10">
    <source>
        <dbReference type="SAM" id="Phobius"/>
    </source>
</evidence>
<feature type="transmembrane region" description="Helical" evidence="10">
    <location>
        <begin position="20"/>
        <end position="40"/>
    </location>
</feature>
<dbReference type="EMBL" id="JAAARO010000007">
    <property type="protein sequence ID" value="KAF5744688.1"/>
    <property type="molecule type" value="Genomic_DNA"/>
</dbReference>
<dbReference type="FunCoup" id="A0A7J7DEJ4">
    <property type="interactions" value="1"/>
</dbReference>
<dbReference type="GO" id="GO:0016020">
    <property type="term" value="C:membrane"/>
    <property type="evidence" value="ECO:0007669"/>
    <property type="project" value="UniProtKB-SubCell"/>
</dbReference>
<keyword evidence="3 8" id="KW-0812">Transmembrane</keyword>
<dbReference type="GO" id="GO:0005516">
    <property type="term" value="F:calmodulin binding"/>
    <property type="evidence" value="ECO:0007669"/>
    <property type="project" value="UniProtKB-KW"/>
</dbReference>
<sequence length="546" mass="62195">MATRGGSTASRSLQDTPTWALATVCFVFVALSIFIEHLIHRLSCWLRKNRKTALFEAVEKLKSVLIVLGFMSLILTFTQYYIIKICIPIKIANTMLPCGQQLTTKTTKALGVSLEERRLAVRTTGSSYDYCDSKGMTSLISKQGLNQLSIFIFVIAVMQIVYSVLTMALGRIKMRRWKAWERETRTVEYQAANDPNRFRFTRQTTFGRRHMNSCTRTTLQLWVKCFFRQFFNSVAKVDYLTLRLGFLSAHLSPDSSFDFRKYIQRSLEDDFKTVVGISPFMWFLMVIFMLVDVHGWRVYLWVSFLPLFIVLVVGTKLEVVVAEMALQIKDQNSVIKGALLVEPNDNLFWFRHPKFVLTLLHYTLFMNAFELAFFVWVTLQFGIKSCYHEHKDIVIIRVVLAVTVQILCSYITLPLYALVTQMGSQFKSAVLEEQTANTIKAWHARAKGKRKKQGSLSSRPGHGSSSPIDSSVRSISPRETSLHSNLAPTFPLESSTGHTHEIVEHAQDEFNPPIISHSVVQIEMPHRTRIQSSLESDAVSTGNAVS</sequence>
<dbReference type="InParanoid" id="A0A7J7DEJ4"/>
<evidence type="ECO:0000313" key="11">
    <source>
        <dbReference type="EMBL" id="KAF5744688.1"/>
    </source>
</evidence>
<feature type="transmembrane region" description="Helical" evidence="10">
    <location>
        <begin position="148"/>
        <end position="169"/>
    </location>
</feature>